<dbReference type="RefSeq" id="WP_259505358.1">
    <property type="nucleotide sequence ID" value="NZ_JANLCM010000001.1"/>
</dbReference>
<organism evidence="2 3">
    <name type="scientific">Herbiconiux aconitum</name>
    <dbReference type="NCBI Taxonomy" id="2970913"/>
    <lineage>
        <taxon>Bacteria</taxon>
        <taxon>Bacillati</taxon>
        <taxon>Actinomycetota</taxon>
        <taxon>Actinomycetes</taxon>
        <taxon>Micrococcales</taxon>
        <taxon>Microbacteriaceae</taxon>
        <taxon>Herbiconiux</taxon>
    </lineage>
</organism>
<feature type="compositionally biased region" description="Low complexity" evidence="1">
    <location>
        <begin position="293"/>
        <end position="312"/>
    </location>
</feature>
<evidence type="ECO:0000313" key="2">
    <source>
        <dbReference type="EMBL" id="MCS5717251.1"/>
    </source>
</evidence>
<name>A0ABT2GLY9_9MICO</name>
<feature type="region of interest" description="Disordered" evidence="1">
    <location>
        <begin position="207"/>
        <end position="331"/>
    </location>
</feature>
<keyword evidence="3" id="KW-1185">Reference proteome</keyword>
<reference evidence="2" key="1">
    <citation type="submission" date="2022-08" db="EMBL/GenBank/DDBJ databases">
        <authorList>
            <person name="Deng Y."/>
            <person name="Han X.-F."/>
            <person name="Zhang Y.-Q."/>
        </authorList>
    </citation>
    <scope>NUCLEOTIDE SEQUENCE</scope>
    <source>
        <strain evidence="2">CPCC 205763</strain>
    </source>
</reference>
<dbReference type="EMBL" id="JANLCM010000001">
    <property type="protein sequence ID" value="MCS5717251.1"/>
    <property type="molecule type" value="Genomic_DNA"/>
</dbReference>
<dbReference type="Proteomes" id="UP001165584">
    <property type="component" value="Unassembled WGS sequence"/>
</dbReference>
<gene>
    <name evidence="2" type="ORF">N1027_03770</name>
</gene>
<feature type="compositionally biased region" description="Low complexity" evidence="1">
    <location>
        <begin position="207"/>
        <end position="224"/>
    </location>
</feature>
<feature type="compositionally biased region" description="Low complexity" evidence="1">
    <location>
        <begin position="245"/>
        <end position="285"/>
    </location>
</feature>
<evidence type="ECO:0008006" key="4">
    <source>
        <dbReference type="Google" id="ProtNLM"/>
    </source>
</evidence>
<evidence type="ECO:0000313" key="3">
    <source>
        <dbReference type="Proteomes" id="UP001165584"/>
    </source>
</evidence>
<evidence type="ECO:0000256" key="1">
    <source>
        <dbReference type="SAM" id="MobiDB-lite"/>
    </source>
</evidence>
<sequence length="331" mass="32684">MRIVVEAVSKGKNGIPLPETSLVFESGRVTVVAAETGDQPTVLSLIASGRMVPDSGSVTLDGVADAASARERIALVDAPDVSDPSPDLLLRSVVIEELMYAGRSTSRDTVAAVIDQAGGAAFAAVRMGDVPPAVRVRILAEVAAFRRGVRGVVITSPDRHGGDPREWLAVATDLADRDFAVLVVCGAASAEIIAPLLPPRPAASEPEAALAVAPAEATAATASPAPAPTPTPIGTEPTPTPAPASPEATPAPADAGSAEAGESATASPAPAGAAPELAPSEATPPHTAPTPPARAAHAAAPPAAAPAETAPAAPAPAAPASTTQPESEPFA</sequence>
<protein>
    <recommendedName>
        <fullName evidence="4">ABC transporter ATP-binding protein</fullName>
    </recommendedName>
</protein>
<proteinExistence type="predicted"/>
<comment type="caution">
    <text evidence="2">The sequence shown here is derived from an EMBL/GenBank/DDBJ whole genome shotgun (WGS) entry which is preliminary data.</text>
</comment>
<accession>A0ABT2GLY9</accession>